<dbReference type="EMBL" id="LT629792">
    <property type="protein sequence ID" value="SDT91969.1"/>
    <property type="molecule type" value="Genomic_DNA"/>
</dbReference>
<keyword evidence="3" id="KW-1185">Reference proteome</keyword>
<dbReference type="Proteomes" id="UP000198976">
    <property type="component" value="Chromosome I"/>
</dbReference>
<proteinExistence type="predicted"/>
<keyword evidence="1" id="KW-0812">Transmembrane</keyword>
<dbReference type="RefSeq" id="WP_058236527.1">
    <property type="nucleotide sequence ID" value="NZ_LT629792.1"/>
</dbReference>
<protein>
    <submittedName>
        <fullName evidence="2">Uncharacterized protein</fullName>
    </submittedName>
</protein>
<accession>A0ABY0V6V9</accession>
<evidence type="ECO:0000256" key="1">
    <source>
        <dbReference type="SAM" id="Phobius"/>
    </source>
</evidence>
<keyword evidence="1" id="KW-0472">Membrane</keyword>
<evidence type="ECO:0000313" key="3">
    <source>
        <dbReference type="Proteomes" id="UP000198976"/>
    </source>
</evidence>
<feature type="transmembrane region" description="Helical" evidence="1">
    <location>
        <begin position="52"/>
        <end position="71"/>
    </location>
</feature>
<name>A0ABY0V6V9_9ACTO</name>
<organism evidence="2 3">
    <name type="scientific">Schaalia radingae</name>
    <dbReference type="NCBI Taxonomy" id="131110"/>
    <lineage>
        <taxon>Bacteria</taxon>
        <taxon>Bacillati</taxon>
        <taxon>Actinomycetota</taxon>
        <taxon>Actinomycetes</taxon>
        <taxon>Actinomycetales</taxon>
        <taxon>Actinomycetaceae</taxon>
        <taxon>Schaalia</taxon>
    </lineage>
</organism>
<feature type="transmembrane region" description="Helical" evidence="1">
    <location>
        <begin position="25"/>
        <end position="46"/>
    </location>
</feature>
<gene>
    <name evidence="2" type="ORF">SAMN04489714_0896</name>
</gene>
<reference evidence="2 3" key="1">
    <citation type="submission" date="2016-10" db="EMBL/GenBank/DDBJ databases">
        <authorList>
            <person name="Varghese N."/>
            <person name="Submissions S."/>
        </authorList>
    </citation>
    <scope>NUCLEOTIDE SEQUENCE [LARGE SCALE GENOMIC DNA]</scope>
    <source>
        <strain evidence="2 3">DSM 9169</strain>
    </source>
</reference>
<evidence type="ECO:0000313" key="2">
    <source>
        <dbReference type="EMBL" id="SDT91969.1"/>
    </source>
</evidence>
<keyword evidence="1" id="KW-1133">Transmembrane helix</keyword>
<sequence>MTALVDTSMTMPAIREQEYAHSGTFTIVLTVLLALAAVLAIAGLFVNPALTIATGLATSILTPVVVVRQILKAADQI</sequence>